<evidence type="ECO:0000313" key="3">
    <source>
        <dbReference type="EMBL" id="KAK7541161.1"/>
    </source>
</evidence>
<feature type="domain" description="Alpha/beta hydrolase fold-3" evidence="2">
    <location>
        <begin position="111"/>
        <end position="329"/>
    </location>
</feature>
<gene>
    <name evidence="3" type="ORF">J3D65DRAFT_617676</name>
</gene>
<accession>A0ABR1M108</accession>
<name>A0ABR1M108_9PEZI</name>
<dbReference type="RefSeq" id="XP_066658092.1">
    <property type="nucleotide sequence ID" value="XM_066799572.1"/>
</dbReference>
<evidence type="ECO:0000313" key="4">
    <source>
        <dbReference type="Proteomes" id="UP001360953"/>
    </source>
</evidence>
<reference evidence="3 4" key="1">
    <citation type="submission" date="2024-04" db="EMBL/GenBank/DDBJ databases">
        <title>Phyllosticta paracitricarpa is synonymous to the EU quarantine fungus P. citricarpa based on phylogenomic analyses.</title>
        <authorList>
            <consortium name="Lawrence Berkeley National Laboratory"/>
            <person name="Van ingen-buijs V.A."/>
            <person name="Van westerhoven A.C."/>
            <person name="Haridas S."/>
            <person name="Skiadas P."/>
            <person name="Martin F."/>
            <person name="Groenewald J.Z."/>
            <person name="Crous P.W."/>
            <person name="Seidl M.F."/>
        </authorList>
    </citation>
    <scope>NUCLEOTIDE SEQUENCE [LARGE SCALE GENOMIC DNA]</scope>
    <source>
        <strain evidence="3 4">CPC 17464</strain>
    </source>
</reference>
<evidence type="ECO:0000256" key="1">
    <source>
        <dbReference type="ARBA" id="ARBA00022801"/>
    </source>
</evidence>
<dbReference type="PANTHER" id="PTHR48081">
    <property type="entry name" value="AB HYDROLASE SUPERFAMILY PROTEIN C4A8.06C"/>
    <property type="match status" value="1"/>
</dbReference>
<dbReference type="InterPro" id="IPR013094">
    <property type="entry name" value="AB_hydrolase_3"/>
</dbReference>
<dbReference type="InterPro" id="IPR050300">
    <property type="entry name" value="GDXG_lipolytic_enzyme"/>
</dbReference>
<dbReference type="GeneID" id="92032478"/>
<protein>
    <submittedName>
        <fullName evidence="3">Esterase</fullName>
    </submittedName>
</protein>
<keyword evidence="1" id="KW-0378">Hydrolase</keyword>
<dbReference type="SUPFAM" id="SSF53474">
    <property type="entry name" value="alpha/beta-Hydrolases"/>
    <property type="match status" value="1"/>
</dbReference>
<dbReference type="Proteomes" id="UP001360953">
    <property type="component" value="Unassembled WGS sequence"/>
</dbReference>
<keyword evidence="4" id="KW-1185">Reference proteome</keyword>
<dbReference type="InterPro" id="IPR029058">
    <property type="entry name" value="AB_hydrolase_fold"/>
</dbReference>
<dbReference type="EMBL" id="JBBPEH010000003">
    <property type="protein sequence ID" value="KAK7541161.1"/>
    <property type="molecule type" value="Genomic_DNA"/>
</dbReference>
<evidence type="ECO:0000259" key="2">
    <source>
        <dbReference type="Pfam" id="PF07859"/>
    </source>
</evidence>
<comment type="caution">
    <text evidence="3">The sequence shown here is derived from an EMBL/GenBank/DDBJ whole genome shotgun (WGS) entry which is preliminary data.</text>
</comment>
<sequence>MANANAYLPPRETTQPLLNSIPDKLLPRFDPAFVEHHNRNQRGRLHTHQVPIEWYRADPQKYAIVWGRETFPNAKVKITEENCPVKDGEIGIRIYEHVDSGITGEKRPVYMNFHGGGWVFGNLDTDQEFCKMIAHKLGCVVFDVDYRLAPEFRHPTQVQDTWAAFQWMRQQKSDEYRLDLDRVAVGGASAGGHLAAVVGLKCRDAGIPLAFQVLHVPVCDMHVFTPDGKLREDCSYPSYKELWETVALSGERMTYFHNHFLGNPRPKEFESHWEISPIRHPNLAGLAPAFIATAEMDPLRDEGEAYGKKMREAGNQVEIWRAPGVPHTFGILGGVLETGRQFNKKVVEELAKAFGVTVLA</sequence>
<organism evidence="3 4">
    <name type="scientific">Phyllosticta citribraziliensis</name>
    <dbReference type="NCBI Taxonomy" id="989973"/>
    <lineage>
        <taxon>Eukaryota</taxon>
        <taxon>Fungi</taxon>
        <taxon>Dikarya</taxon>
        <taxon>Ascomycota</taxon>
        <taxon>Pezizomycotina</taxon>
        <taxon>Dothideomycetes</taxon>
        <taxon>Dothideomycetes incertae sedis</taxon>
        <taxon>Botryosphaeriales</taxon>
        <taxon>Phyllostictaceae</taxon>
        <taxon>Phyllosticta</taxon>
    </lineage>
</organism>
<dbReference type="Gene3D" id="3.40.50.1820">
    <property type="entry name" value="alpha/beta hydrolase"/>
    <property type="match status" value="1"/>
</dbReference>
<dbReference type="PANTHER" id="PTHR48081:SF8">
    <property type="entry name" value="ALPHA_BETA HYDROLASE FOLD-3 DOMAIN-CONTAINING PROTEIN-RELATED"/>
    <property type="match status" value="1"/>
</dbReference>
<dbReference type="Pfam" id="PF07859">
    <property type="entry name" value="Abhydrolase_3"/>
    <property type="match status" value="1"/>
</dbReference>
<proteinExistence type="predicted"/>